<gene>
    <name evidence="1" type="ORF">BAUCODRAFT_121221</name>
</gene>
<dbReference type="KEGG" id="bcom:BAUCODRAFT_121221"/>
<dbReference type="RefSeq" id="XP_007675009.1">
    <property type="nucleotide sequence ID" value="XM_007676819.1"/>
</dbReference>
<keyword evidence="2" id="KW-1185">Reference proteome</keyword>
<accession>M2LUR4</accession>
<dbReference type="GeneID" id="19107584"/>
<evidence type="ECO:0000313" key="1">
    <source>
        <dbReference type="EMBL" id="EMC98347.1"/>
    </source>
</evidence>
<name>M2LUR4_BAUPA</name>
<dbReference type="EMBL" id="KB445553">
    <property type="protein sequence ID" value="EMC98347.1"/>
    <property type="molecule type" value="Genomic_DNA"/>
</dbReference>
<organism evidence="1 2">
    <name type="scientific">Baudoinia panamericana (strain UAMH 10762)</name>
    <name type="common">Angels' share fungus</name>
    <name type="synonym">Baudoinia compniacensis (strain UAMH 10762)</name>
    <dbReference type="NCBI Taxonomy" id="717646"/>
    <lineage>
        <taxon>Eukaryota</taxon>
        <taxon>Fungi</taxon>
        <taxon>Dikarya</taxon>
        <taxon>Ascomycota</taxon>
        <taxon>Pezizomycotina</taxon>
        <taxon>Dothideomycetes</taxon>
        <taxon>Dothideomycetidae</taxon>
        <taxon>Mycosphaerellales</taxon>
        <taxon>Teratosphaeriaceae</taxon>
        <taxon>Baudoinia</taxon>
    </lineage>
</organism>
<evidence type="ECO:0000313" key="2">
    <source>
        <dbReference type="Proteomes" id="UP000011761"/>
    </source>
</evidence>
<protein>
    <submittedName>
        <fullName evidence="1">Uncharacterized protein</fullName>
    </submittedName>
</protein>
<sequence length="121" mass="13744">MLCLASAIYDVTPQAPRYSLLPLSETSFLVSEYEAKSIWLHSFQSISVRQEYPVIEQPLAHRPLRLSTLLARLLYEGPQIYPDEEPSVSPTLVCYAFTRRKLLGQPIAFGEPLLRFSEEAS</sequence>
<dbReference type="AlphaFoldDB" id="M2LUR4"/>
<reference evidence="1 2" key="1">
    <citation type="journal article" date="2012" name="PLoS Pathog.">
        <title>Diverse lifestyles and strategies of plant pathogenesis encoded in the genomes of eighteen Dothideomycetes fungi.</title>
        <authorList>
            <person name="Ohm R.A."/>
            <person name="Feau N."/>
            <person name="Henrissat B."/>
            <person name="Schoch C.L."/>
            <person name="Horwitz B.A."/>
            <person name="Barry K.W."/>
            <person name="Condon B.J."/>
            <person name="Copeland A.C."/>
            <person name="Dhillon B."/>
            <person name="Glaser F."/>
            <person name="Hesse C.N."/>
            <person name="Kosti I."/>
            <person name="LaButti K."/>
            <person name="Lindquist E.A."/>
            <person name="Lucas S."/>
            <person name="Salamov A.A."/>
            <person name="Bradshaw R.E."/>
            <person name="Ciuffetti L."/>
            <person name="Hamelin R.C."/>
            <person name="Kema G.H.J."/>
            <person name="Lawrence C."/>
            <person name="Scott J.A."/>
            <person name="Spatafora J.W."/>
            <person name="Turgeon B.G."/>
            <person name="de Wit P.J.G.M."/>
            <person name="Zhong S."/>
            <person name="Goodwin S.B."/>
            <person name="Grigoriev I.V."/>
        </authorList>
    </citation>
    <scope>NUCLEOTIDE SEQUENCE [LARGE SCALE GENOMIC DNA]</scope>
    <source>
        <strain evidence="1 2">UAMH 10762</strain>
    </source>
</reference>
<proteinExistence type="predicted"/>
<dbReference type="HOGENOM" id="CLU_2037606_0_0_1"/>
<dbReference type="Proteomes" id="UP000011761">
    <property type="component" value="Unassembled WGS sequence"/>
</dbReference>